<evidence type="ECO:0000313" key="2">
    <source>
        <dbReference type="EMBL" id="MBB5712908.1"/>
    </source>
</evidence>
<name>A0A840YTB1_9SPHN</name>
<dbReference type="Proteomes" id="UP000527143">
    <property type="component" value="Unassembled WGS sequence"/>
</dbReference>
<evidence type="ECO:0000256" key="1">
    <source>
        <dbReference type="SAM" id="Phobius"/>
    </source>
</evidence>
<keyword evidence="1" id="KW-1133">Transmembrane helix</keyword>
<dbReference type="RefSeq" id="WP_246352590.1">
    <property type="nucleotide sequence ID" value="NZ_JACIJF010000030.1"/>
</dbReference>
<dbReference type="AlphaFoldDB" id="A0A840YTB1"/>
<comment type="caution">
    <text evidence="2">The sequence shown here is derived from an EMBL/GenBank/DDBJ whole genome shotgun (WGS) entry which is preliminary data.</text>
</comment>
<evidence type="ECO:0008006" key="4">
    <source>
        <dbReference type="Google" id="ProtNLM"/>
    </source>
</evidence>
<evidence type="ECO:0000313" key="3">
    <source>
        <dbReference type="Proteomes" id="UP000527143"/>
    </source>
</evidence>
<dbReference type="EMBL" id="JACIJF010000030">
    <property type="protein sequence ID" value="MBB5712908.1"/>
    <property type="molecule type" value="Genomic_DNA"/>
</dbReference>
<keyword evidence="1" id="KW-0472">Membrane</keyword>
<reference evidence="2 3" key="1">
    <citation type="submission" date="2020-08" db="EMBL/GenBank/DDBJ databases">
        <title>Genomic Encyclopedia of Type Strains, Phase IV (KMG-IV): sequencing the most valuable type-strain genomes for metagenomic binning, comparative biology and taxonomic classification.</title>
        <authorList>
            <person name="Goeker M."/>
        </authorList>
    </citation>
    <scope>NUCLEOTIDE SEQUENCE [LARGE SCALE GENOMIC DNA]</scope>
    <source>
        <strain evidence="2 3">DSM 26736</strain>
    </source>
</reference>
<keyword evidence="3" id="KW-1185">Reference proteome</keyword>
<organism evidence="2 3">
    <name type="scientific">Sphingomonas xinjiangensis</name>
    <dbReference type="NCBI Taxonomy" id="643568"/>
    <lineage>
        <taxon>Bacteria</taxon>
        <taxon>Pseudomonadati</taxon>
        <taxon>Pseudomonadota</taxon>
        <taxon>Alphaproteobacteria</taxon>
        <taxon>Sphingomonadales</taxon>
        <taxon>Sphingomonadaceae</taxon>
        <taxon>Sphingomonas</taxon>
    </lineage>
</organism>
<protein>
    <recommendedName>
        <fullName evidence="4">DUF308 domain-containing protein</fullName>
    </recommendedName>
</protein>
<feature type="transmembrane region" description="Helical" evidence="1">
    <location>
        <begin position="18"/>
        <end position="36"/>
    </location>
</feature>
<gene>
    <name evidence="2" type="ORF">FHT02_004170</name>
</gene>
<sequence length="53" mass="5932">MTSTTQAKAPDRDWLKSYYYLRFAVSAVWVVLALAARRSLPQLAAVMLVAYPA</sequence>
<proteinExistence type="predicted"/>
<keyword evidence="1" id="KW-0812">Transmembrane</keyword>
<accession>A0A840YTB1</accession>